<dbReference type="AlphaFoldDB" id="A0A0E9U210"/>
<reference evidence="1" key="1">
    <citation type="submission" date="2014-11" db="EMBL/GenBank/DDBJ databases">
        <authorList>
            <person name="Amaro Gonzalez C."/>
        </authorList>
    </citation>
    <scope>NUCLEOTIDE SEQUENCE</scope>
</reference>
<organism evidence="1">
    <name type="scientific">Anguilla anguilla</name>
    <name type="common">European freshwater eel</name>
    <name type="synonym">Muraena anguilla</name>
    <dbReference type="NCBI Taxonomy" id="7936"/>
    <lineage>
        <taxon>Eukaryota</taxon>
        <taxon>Metazoa</taxon>
        <taxon>Chordata</taxon>
        <taxon>Craniata</taxon>
        <taxon>Vertebrata</taxon>
        <taxon>Euteleostomi</taxon>
        <taxon>Actinopterygii</taxon>
        <taxon>Neopterygii</taxon>
        <taxon>Teleostei</taxon>
        <taxon>Anguilliformes</taxon>
        <taxon>Anguillidae</taxon>
        <taxon>Anguilla</taxon>
    </lineage>
</organism>
<name>A0A0E9U210_ANGAN</name>
<proteinExistence type="predicted"/>
<dbReference type="EMBL" id="GBXM01048746">
    <property type="protein sequence ID" value="JAH59831.1"/>
    <property type="molecule type" value="Transcribed_RNA"/>
</dbReference>
<sequence length="31" mass="3349">MIEPQIGVCKKTSDTPASTSTISLLKFHESV</sequence>
<protein>
    <submittedName>
        <fullName evidence="1">Uncharacterized protein</fullName>
    </submittedName>
</protein>
<accession>A0A0E9U210</accession>
<evidence type="ECO:0000313" key="1">
    <source>
        <dbReference type="EMBL" id="JAH59831.1"/>
    </source>
</evidence>
<reference evidence="1" key="2">
    <citation type="journal article" date="2015" name="Fish Shellfish Immunol.">
        <title>Early steps in the European eel (Anguilla anguilla)-Vibrio vulnificus interaction in the gills: Role of the RtxA13 toxin.</title>
        <authorList>
            <person name="Callol A."/>
            <person name="Pajuelo D."/>
            <person name="Ebbesson L."/>
            <person name="Teles M."/>
            <person name="MacKenzie S."/>
            <person name="Amaro C."/>
        </authorList>
    </citation>
    <scope>NUCLEOTIDE SEQUENCE</scope>
</reference>